<dbReference type="PANTHER" id="PTHR10030:SF37">
    <property type="entry name" value="ALPHA-L-FUCOSIDASE-RELATED"/>
    <property type="match status" value="1"/>
</dbReference>
<feature type="domain" description="Glycoside hydrolase family 29 N-terminal" evidence="8">
    <location>
        <begin position="41"/>
        <end position="379"/>
    </location>
</feature>
<keyword evidence="7" id="KW-0472">Membrane</keyword>
<evidence type="ECO:0000313" key="11">
    <source>
        <dbReference type="Proteomes" id="UP001176806"/>
    </source>
</evidence>
<dbReference type="InterPro" id="IPR057739">
    <property type="entry name" value="Glyco_hydro_29_N"/>
</dbReference>
<dbReference type="InterPro" id="IPR013780">
    <property type="entry name" value="Glyco_hydro_b"/>
</dbReference>
<evidence type="ECO:0000256" key="1">
    <source>
        <dbReference type="ARBA" id="ARBA00004071"/>
    </source>
</evidence>
<keyword evidence="7" id="KW-1133">Transmembrane helix</keyword>
<comment type="function">
    <text evidence="1">Alpha-L-fucosidase is responsible for hydrolyzing the alpha-1,6-linked fucose joined to the reducing-end N-acetylglucosamine of the carbohydrate moieties of glycoproteins.</text>
</comment>
<dbReference type="InterPro" id="IPR016286">
    <property type="entry name" value="FUC_metazoa-typ"/>
</dbReference>
<evidence type="ECO:0000256" key="6">
    <source>
        <dbReference type="ARBA" id="ARBA00023295"/>
    </source>
</evidence>
<dbReference type="Proteomes" id="UP001176806">
    <property type="component" value="Unassembled WGS sequence"/>
</dbReference>
<comment type="similarity">
    <text evidence="2">Belongs to the glycosyl hydrolase 29 family.</text>
</comment>
<feature type="transmembrane region" description="Helical" evidence="7">
    <location>
        <begin position="6"/>
        <end position="23"/>
    </location>
</feature>
<evidence type="ECO:0000256" key="2">
    <source>
        <dbReference type="ARBA" id="ARBA00007951"/>
    </source>
</evidence>
<keyword evidence="11" id="KW-1185">Reference proteome</keyword>
<dbReference type="PANTHER" id="PTHR10030">
    <property type="entry name" value="ALPHA-L-FUCOSIDASE"/>
    <property type="match status" value="1"/>
</dbReference>
<proteinExistence type="inferred from homology"/>
<keyword evidence="6" id="KW-0326">Glycosidase</keyword>
<dbReference type="PRINTS" id="PR00741">
    <property type="entry name" value="GLHYDRLASE29"/>
</dbReference>
<dbReference type="Gene3D" id="3.20.20.80">
    <property type="entry name" value="Glycosidases"/>
    <property type="match status" value="1"/>
</dbReference>
<organism evidence="10 11">
    <name type="scientific">Flavivirga jejuensis</name>
    <dbReference type="NCBI Taxonomy" id="870487"/>
    <lineage>
        <taxon>Bacteria</taxon>
        <taxon>Pseudomonadati</taxon>
        <taxon>Bacteroidota</taxon>
        <taxon>Flavobacteriia</taxon>
        <taxon>Flavobacteriales</taxon>
        <taxon>Flavobacteriaceae</taxon>
        <taxon>Flavivirga</taxon>
    </lineage>
</organism>
<protein>
    <recommendedName>
        <fullName evidence="3">alpha-L-fucosidase</fullName>
        <ecNumber evidence="3">3.2.1.51</ecNumber>
    </recommendedName>
</protein>
<gene>
    <name evidence="10" type="ORF">Q4Q40_05970</name>
</gene>
<evidence type="ECO:0000256" key="3">
    <source>
        <dbReference type="ARBA" id="ARBA00012662"/>
    </source>
</evidence>
<sequence length="479" mass="55335">MKKELIVVKAFMVVFICVSLLSCKEHKKQELTQVENVNYLEESKEDFNKRMTWWREAKFGMFIHWGPYAVPAGIYQEKEINGVVGGEWIMNDAQIPIKEYEAFSKQFVPTNFDANKWASLIKEAGMKYVVITSKHHDGFALWDSKVSEYDIVDYTSYGKDILKQLSEACKKQGIKFGLYHSIMDWHHPQAQAINEPEYNSGEHDHTRINPEFPSYLENYLKPQLKELIESYDPEILWFDGEWMPEYTHENGLELYQYIRSLKPSIIINNRIDKGRQGYQGMNNDDFDYAGDFGTPEKQILAGTSTMDWESCMTMNDTWGYKKTDDNWKSAETLVHHLIDAAAKGGNYLLNVGPKADGIIPEPSVERLETIGKWLSVNNEAIFKTEKLIGNYQQGETIKYTKKKGQSVYFAISLVQPNKEITFKHLQPEPNSKVMLLGYDEPLEWEFIEGKGLTIKISKTVLEEVGKTEAWTFKINGKEI</sequence>
<evidence type="ECO:0000259" key="9">
    <source>
        <dbReference type="Pfam" id="PF16757"/>
    </source>
</evidence>
<dbReference type="InterPro" id="IPR000933">
    <property type="entry name" value="Glyco_hydro_29"/>
</dbReference>
<evidence type="ECO:0000256" key="5">
    <source>
        <dbReference type="ARBA" id="ARBA00022801"/>
    </source>
</evidence>
<feature type="domain" description="Alpha-L-fucosidase C-terminal" evidence="9">
    <location>
        <begin position="395"/>
        <end position="474"/>
    </location>
</feature>
<dbReference type="Pfam" id="PF16757">
    <property type="entry name" value="Fucosidase_C"/>
    <property type="match status" value="1"/>
</dbReference>
<dbReference type="Gene3D" id="2.60.40.1180">
    <property type="entry name" value="Golgi alpha-mannosidase II"/>
    <property type="match status" value="1"/>
</dbReference>
<evidence type="ECO:0000256" key="7">
    <source>
        <dbReference type="SAM" id="Phobius"/>
    </source>
</evidence>
<evidence type="ECO:0000256" key="4">
    <source>
        <dbReference type="ARBA" id="ARBA00022729"/>
    </source>
</evidence>
<dbReference type="InterPro" id="IPR017853">
    <property type="entry name" value="GH"/>
</dbReference>
<name>A0ABT8WKP4_9FLAO</name>
<dbReference type="RefSeq" id="WP_345027336.1">
    <property type="nucleotide sequence ID" value="NZ_BAABDA010000051.1"/>
</dbReference>
<dbReference type="EC" id="3.2.1.51" evidence="3"/>
<dbReference type="PROSITE" id="PS51257">
    <property type="entry name" value="PROKAR_LIPOPROTEIN"/>
    <property type="match status" value="1"/>
</dbReference>
<dbReference type="PIRSF" id="PIRSF001092">
    <property type="entry name" value="Alpha-L-fucosidase"/>
    <property type="match status" value="1"/>
</dbReference>
<dbReference type="SUPFAM" id="SSF51445">
    <property type="entry name" value="(Trans)glycosidases"/>
    <property type="match status" value="1"/>
</dbReference>
<keyword evidence="7" id="KW-0812">Transmembrane</keyword>
<dbReference type="EMBL" id="JAUOEL010000002">
    <property type="protein sequence ID" value="MDO5973724.1"/>
    <property type="molecule type" value="Genomic_DNA"/>
</dbReference>
<dbReference type="InterPro" id="IPR031919">
    <property type="entry name" value="Fucosidase_C"/>
</dbReference>
<keyword evidence="4" id="KW-0732">Signal</keyword>
<accession>A0ABT8WKP4</accession>
<evidence type="ECO:0000313" key="10">
    <source>
        <dbReference type="EMBL" id="MDO5973724.1"/>
    </source>
</evidence>
<comment type="caution">
    <text evidence="10">The sequence shown here is derived from an EMBL/GenBank/DDBJ whole genome shotgun (WGS) entry which is preliminary data.</text>
</comment>
<reference evidence="10" key="1">
    <citation type="submission" date="2023-07" db="EMBL/GenBank/DDBJ databases">
        <title>Two novel species in the genus Flavivirga.</title>
        <authorList>
            <person name="Kwon K."/>
        </authorList>
    </citation>
    <scope>NUCLEOTIDE SEQUENCE</scope>
    <source>
        <strain evidence="10">KACC 14158</strain>
    </source>
</reference>
<dbReference type="SMART" id="SM00812">
    <property type="entry name" value="Alpha_L_fucos"/>
    <property type="match status" value="1"/>
</dbReference>
<keyword evidence="5" id="KW-0378">Hydrolase</keyword>
<dbReference type="Pfam" id="PF01120">
    <property type="entry name" value="Alpha_L_fucos"/>
    <property type="match status" value="1"/>
</dbReference>
<evidence type="ECO:0000259" key="8">
    <source>
        <dbReference type="Pfam" id="PF01120"/>
    </source>
</evidence>